<dbReference type="EMBL" id="RCCK01000010">
    <property type="protein sequence ID" value="RLJ80609.1"/>
    <property type="molecule type" value="Genomic_DNA"/>
</dbReference>
<keyword evidence="1" id="KW-1133">Transmembrane helix</keyword>
<dbReference type="AlphaFoldDB" id="A0A497YH20"/>
<evidence type="ECO:0000256" key="1">
    <source>
        <dbReference type="SAM" id="Phobius"/>
    </source>
</evidence>
<evidence type="ECO:0000313" key="3">
    <source>
        <dbReference type="Proteomes" id="UP000273898"/>
    </source>
</evidence>
<proteinExistence type="predicted"/>
<accession>A0A497YH20</accession>
<keyword evidence="1" id="KW-0812">Transmembrane</keyword>
<gene>
    <name evidence="2" type="ORF">BCL90_1400</name>
</gene>
<evidence type="ECO:0000313" key="2">
    <source>
        <dbReference type="EMBL" id="RLJ80609.1"/>
    </source>
</evidence>
<comment type="caution">
    <text evidence="2">The sequence shown here is derived from an EMBL/GenBank/DDBJ whole genome shotgun (WGS) entry which is preliminary data.</text>
</comment>
<reference evidence="2 3" key="1">
    <citation type="submission" date="2018-10" db="EMBL/GenBank/DDBJ databases">
        <title>Genomic Encyclopedia of Archaeal and Bacterial Type Strains, Phase II (KMG-II): from individual species to whole genera.</title>
        <authorList>
            <person name="Goeker M."/>
        </authorList>
    </citation>
    <scope>NUCLEOTIDE SEQUENCE [LARGE SCALE GENOMIC DNA]</scope>
    <source>
        <strain evidence="2 3">DSM 19624</strain>
    </source>
</reference>
<dbReference type="Proteomes" id="UP000273898">
    <property type="component" value="Unassembled WGS sequence"/>
</dbReference>
<name>A0A497YH20_9SPHI</name>
<organism evidence="2 3">
    <name type="scientific">Pedobacter alluvionis</name>
    <dbReference type="NCBI Taxonomy" id="475253"/>
    <lineage>
        <taxon>Bacteria</taxon>
        <taxon>Pseudomonadati</taxon>
        <taxon>Bacteroidota</taxon>
        <taxon>Sphingobacteriia</taxon>
        <taxon>Sphingobacteriales</taxon>
        <taxon>Sphingobacteriaceae</taxon>
        <taxon>Pedobacter</taxon>
    </lineage>
</organism>
<feature type="transmembrane region" description="Helical" evidence="1">
    <location>
        <begin position="36"/>
        <end position="61"/>
    </location>
</feature>
<protein>
    <submittedName>
        <fullName evidence="2">Uncharacterized protein</fullName>
    </submittedName>
</protein>
<keyword evidence="1" id="KW-0472">Membrane</keyword>
<sequence length="69" mass="7651">MSKPARERFFNSLKITADKASRQQGTPNVGNIAFGLGYIVGQAIVWVVLAGVILVIILFIINRNKRRPL</sequence>